<dbReference type="PANTHER" id="PTHR11091">
    <property type="entry name" value="OXIDOREDUCTASE-RELATED"/>
    <property type="match status" value="1"/>
</dbReference>
<evidence type="ECO:0000313" key="3">
    <source>
        <dbReference type="EMBL" id="MBL4917671.1"/>
    </source>
</evidence>
<dbReference type="InterPro" id="IPR003767">
    <property type="entry name" value="Malate/L-lactate_DH-like"/>
</dbReference>
<protein>
    <submittedName>
        <fullName evidence="3">Ldh family oxidoreductase</fullName>
    </submittedName>
</protein>
<keyword evidence="4" id="KW-1185">Reference proteome</keyword>
<dbReference type="Gene3D" id="3.30.1370.60">
    <property type="entry name" value="Hypothetical oxidoreductase yiak, domain 2"/>
    <property type="match status" value="1"/>
</dbReference>
<dbReference type="GO" id="GO:0016491">
    <property type="term" value="F:oxidoreductase activity"/>
    <property type="evidence" value="ECO:0007669"/>
    <property type="project" value="UniProtKB-KW"/>
</dbReference>
<sequence length="353" mass="37324">MTANEVIRAPVAAVEAFCVSAFTACGADAETARDATRSMMHGSVHGVDSHGVRLTAHYIRALEGGRLNKRPKPELRRIKTGSGLLEADHAQGARATYCAMDHAMEMARESGIAAVGIRNSSHFGPAGAYAKYAADKGFLALVVANSDSFVRLHDGTERFHGTNPFSVAAPSGGPDPWLLDMATSAVPYNRVELYRSLGVTLPVGVASDAKGVNTTDPHLAEMLAPVGGEFGFKGAAIGGVAEIFSAVLTGMRLSPEILPMGGPDMSTPREMGAFVLAMDPDGFIGAGIVEAGMRRYLDLLRNSPARPDCRVMAPGDREWAEAARRRVDGLPLDPVTQDGFRTLAATYGLKLPF</sequence>
<dbReference type="InterPro" id="IPR043143">
    <property type="entry name" value="Mal/L-sulf/L-lact_DH-like_NADP"/>
</dbReference>
<dbReference type="InterPro" id="IPR043144">
    <property type="entry name" value="Mal/L-sulf/L-lact_DH-like_ah"/>
</dbReference>
<evidence type="ECO:0000256" key="2">
    <source>
        <dbReference type="ARBA" id="ARBA00023002"/>
    </source>
</evidence>
<organism evidence="3 4">
    <name type="scientific">Szabonella alba</name>
    <dbReference type="NCBI Taxonomy" id="2804194"/>
    <lineage>
        <taxon>Bacteria</taxon>
        <taxon>Pseudomonadati</taxon>
        <taxon>Pseudomonadota</taxon>
        <taxon>Alphaproteobacteria</taxon>
        <taxon>Rhodobacterales</taxon>
        <taxon>Paracoccaceae</taxon>
        <taxon>Szabonella</taxon>
    </lineage>
</organism>
<evidence type="ECO:0000313" key="4">
    <source>
        <dbReference type="Proteomes" id="UP000648908"/>
    </source>
</evidence>
<dbReference type="PANTHER" id="PTHR11091:SF0">
    <property type="entry name" value="MALATE DEHYDROGENASE"/>
    <property type="match status" value="1"/>
</dbReference>
<evidence type="ECO:0000256" key="1">
    <source>
        <dbReference type="ARBA" id="ARBA00006056"/>
    </source>
</evidence>
<gene>
    <name evidence="3" type="ORF">JL811_10600</name>
</gene>
<dbReference type="InterPro" id="IPR036111">
    <property type="entry name" value="Mal/L-sulfo/L-lacto_DH-like_sf"/>
</dbReference>
<dbReference type="EMBL" id="JAESVN010000004">
    <property type="protein sequence ID" value="MBL4917671.1"/>
    <property type="molecule type" value="Genomic_DNA"/>
</dbReference>
<comment type="caution">
    <text evidence="3">The sequence shown here is derived from an EMBL/GenBank/DDBJ whole genome shotgun (WGS) entry which is preliminary data.</text>
</comment>
<dbReference type="AlphaFoldDB" id="A0A8K0Y0B4"/>
<accession>A0A8K0Y0B4</accession>
<reference evidence="3" key="1">
    <citation type="submission" date="2021-01" db="EMBL/GenBank/DDBJ databases">
        <title>Tabrizicola alba sp. nov. a motile alkaliphilic bacterium isolated from a soda lake.</title>
        <authorList>
            <person name="Szuroczki S."/>
            <person name="Abbaszade G."/>
            <person name="Schumann P."/>
            <person name="Toth E."/>
        </authorList>
    </citation>
    <scope>NUCLEOTIDE SEQUENCE</scope>
    <source>
        <strain evidence="3">DMG-N-6</strain>
    </source>
</reference>
<name>A0A8K0Y0B4_9RHOB</name>
<dbReference type="Pfam" id="PF02615">
    <property type="entry name" value="Ldh_2"/>
    <property type="match status" value="1"/>
</dbReference>
<dbReference type="SUPFAM" id="SSF89733">
    <property type="entry name" value="L-sulfolactate dehydrogenase-like"/>
    <property type="match status" value="1"/>
</dbReference>
<dbReference type="RefSeq" id="WP_202688606.1">
    <property type="nucleotide sequence ID" value="NZ_JAESVN010000004.1"/>
</dbReference>
<dbReference type="Gene3D" id="1.10.1530.10">
    <property type="match status" value="1"/>
</dbReference>
<proteinExistence type="inferred from homology"/>
<dbReference type="Proteomes" id="UP000648908">
    <property type="component" value="Unassembled WGS sequence"/>
</dbReference>
<keyword evidence="2" id="KW-0560">Oxidoreductase</keyword>
<comment type="similarity">
    <text evidence="1">Belongs to the LDH2/MDH2 oxidoreductase family.</text>
</comment>